<keyword evidence="1" id="KW-0732">Signal</keyword>
<evidence type="ECO:0000256" key="1">
    <source>
        <dbReference type="ARBA" id="ARBA00022729"/>
    </source>
</evidence>
<dbReference type="Gene3D" id="2.40.10.10">
    <property type="entry name" value="Trypsin-like serine proteases"/>
    <property type="match status" value="2"/>
</dbReference>
<reference evidence="3 4" key="1">
    <citation type="submission" date="2017-10" db="EMBL/GenBank/DDBJ databases">
        <title>Sphingobium yanoikuyae S72.</title>
        <authorList>
            <person name="Sanchez E."/>
            <person name="Bustos P."/>
            <person name="Mendoza P."/>
            <person name="Guo X."/>
            <person name="Mendoza A."/>
        </authorList>
    </citation>
    <scope>NUCLEOTIDE SEQUENCE [LARGE SCALE GENOMIC DNA]</scope>
    <source>
        <strain evidence="3 4">S72</strain>
    </source>
</reference>
<protein>
    <recommendedName>
        <fullName evidence="5">Serine protease</fullName>
    </recommendedName>
</protein>
<gene>
    <name evidence="3" type="ORF">A6768_11925</name>
</gene>
<dbReference type="SUPFAM" id="SSF50494">
    <property type="entry name" value="Trypsin-like serine proteases"/>
    <property type="match status" value="1"/>
</dbReference>
<dbReference type="Proteomes" id="UP000219422">
    <property type="component" value="Chromosome"/>
</dbReference>
<sequence length="279" mass="29963">MIDRDELEKAEPMPLPVLDGEIESTPANAKNHNFTARLDALGGGATRPSKPPPGAAIVPQPVLTGPGPDTQQVVNIDKFPPRAIGRLYCYRQKVPKFGTGWVIGPRHIFTAAHCVQQNGAGWIDSALFIPRDGMGKPPIFRCLRAATPFGWTDGNPQKEPKDFLYDVAILETDKDLSAYCGLIGWQSPPSGNACTSLGYPQSPTVSLYRSTGEAAPQGDFAKMKNNMDAGCSGGPWIIWPSGNPVAIGINSFRLGDGTVAYSPPFGEAFLNLVQWADQN</sequence>
<evidence type="ECO:0000313" key="4">
    <source>
        <dbReference type="Proteomes" id="UP000219422"/>
    </source>
</evidence>
<organism evidence="3 4">
    <name type="scientific">Sphingobium yanoikuyae</name>
    <name type="common">Sphingomonas yanoikuyae</name>
    <dbReference type="NCBI Taxonomy" id="13690"/>
    <lineage>
        <taxon>Bacteria</taxon>
        <taxon>Pseudomonadati</taxon>
        <taxon>Pseudomonadota</taxon>
        <taxon>Alphaproteobacteria</taxon>
        <taxon>Sphingomonadales</taxon>
        <taxon>Sphingomonadaceae</taxon>
        <taxon>Sphingobium</taxon>
    </lineage>
</organism>
<evidence type="ECO:0008006" key="5">
    <source>
        <dbReference type="Google" id="ProtNLM"/>
    </source>
</evidence>
<dbReference type="Pfam" id="PF13365">
    <property type="entry name" value="Trypsin_2"/>
    <property type="match status" value="1"/>
</dbReference>
<dbReference type="KEGG" id="sya:A6768_11925"/>
<dbReference type="InterPro" id="IPR009003">
    <property type="entry name" value="Peptidase_S1_PA"/>
</dbReference>
<feature type="region of interest" description="Disordered" evidence="2">
    <location>
        <begin position="1"/>
        <end position="30"/>
    </location>
</feature>
<evidence type="ECO:0000256" key="2">
    <source>
        <dbReference type="SAM" id="MobiDB-lite"/>
    </source>
</evidence>
<dbReference type="InterPro" id="IPR050966">
    <property type="entry name" value="Glutamyl_endopeptidase"/>
</dbReference>
<dbReference type="AlphaFoldDB" id="A0A291N0E4"/>
<dbReference type="InterPro" id="IPR043504">
    <property type="entry name" value="Peptidase_S1_PA_chymotrypsin"/>
</dbReference>
<accession>A0A291N0E4</accession>
<name>A0A291N0E4_SPHYA</name>
<feature type="compositionally biased region" description="Basic and acidic residues" evidence="2">
    <location>
        <begin position="1"/>
        <end position="11"/>
    </location>
</feature>
<proteinExistence type="predicted"/>
<evidence type="ECO:0000313" key="3">
    <source>
        <dbReference type="EMBL" id="ATI80630.1"/>
    </source>
</evidence>
<dbReference type="PANTHER" id="PTHR15462:SF8">
    <property type="entry name" value="SERINE PROTEASE"/>
    <property type="match status" value="1"/>
</dbReference>
<dbReference type="EMBL" id="CP023741">
    <property type="protein sequence ID" value="ATI80630.1"/>
    <property type="molecule type" value="Genomic_DNA"/>
</dbReference>
<dbReference type="PANTHER" id="PTHR15462">
    <property type="entry name" value="SERINE PROTEASE"/>
    <property type="match status" value="1"/>
</dbReference>